<feature type="non-terminal residue" evidence="1">
    <location>
        <position position="117"/>
    </location>
</feature>
<organism evidence="1 2">
    <name type="scientific">Iphiclides podalirius</name>
    <name type="common">scarce swallowtail</name>
    <dbReference type="NCBI Taxonomy" id="110791"/>
    <lineage>
        <taxon>Eukaryota</taxon>
        <taxon>Metazoa</taxon>
        <taxon>Ecdysozoa</taxon>
        <taxon>Arthropoda</taxon>
        <taxon>Hexapoda</taxon>
        <taxon>Insecta</taxon>
        <taxon>Pterygota</taxon>
        <taxon>Neoptera</taxon>
        <taxon>Endopterygota</taxon>
        <taxon>Lepidoptera</taxon>
        <taxon>Glossata</taxon>
        <taxon>Ditrysia</taxon>
        <taxon>Papilionoidea</taxon>
        <taxon>Papilionidae</taxon>
        <taxon>Papilioninae</taxon>
        <taxon>Iphiclides</taxon>
    </lineage>
</organism>
<dbReference type="EMBL" id="OW152820">
    <property type="protein sequence ID" value="CAH2074942.1"/>
    <property type="molecule type" value="Genomic_DNA"/>
</dbReference>
<evidence type="ECO:0000313" key="1">
    <source>
        <dbReference type="EMBL" id="CAH2074942.1"/>
    </source>
</evidence>
<name>A0ABN8J2K7_9NEOP</name>
<accession>A0ABN8J2K7</accession>
<proteinExistence type="predicted"/>
<sequence>MPLGRGRHIKRPAPSHAISLLRIAVGLVFCAALLLAVAAAPADVEQLEPAPEKEDLQVAASHWGGWGGHGGYGGLWGGWGGYYPHYASYWSWPLYGHGYGYGWPYGYGIGHHGYWWK</sequence>
<reference evidence="1" key="1">
    <citation type="submission" date="2022-03" db="EMBL/GenBank/DDBJ databases">
        <authorList>
            <person name="Martin H S."/>
        </authorList>
    </citation>
    <scope>NUCLEOTIDE SEQUENCE</scope>
</reference>
<gene>
    <name evidence="1" type="ORF">IPOD504_LOCUS16355</name>
</gene>
<keyword evidence="2" id="KW-1185">Reference proteome</keyword>
<dbReference type="Proteomes" id="UP000837857">
    <property type="component" value="Chromosome 8"/>
</dbReference>
<evidence type="ECO:0000313" key="2">
    <source>
        <dbReference type="Proteomes" id="UP000837857"/>
    </source>
</evidence>
<protein>
    <submittedName>
        <fullName evidence="1">Uncharacterized protein</fullName>
    </submittedName>
</protein>